<organism evidence="1 2">
    <name type="scientific">Panagrolaimus sp. PS1159</name>
    <dbReference type="NCBI Taxonomy" id="55785"/>
    <lineage>
        <taxon>Eukaryota</taxon>
        <taxon>Metazoa</taxon>
        <taxon>Ecdysozoa</taxon>
        <taxon>Nematoda</taxon>
        <taxon>Chromadorea</taxon>
        <taxon>Rhabditida</taxon>
        <taxon>Tylenchina</taxon>
        <taxon>Panagrolaimomorpha</taxon>
        <taxon>Panagrolaimoidea</taxon>
        <taxon>Panagrolaimidae</taxon>
        <taxon>Panagrolaimus</taxon>
    </lineage>
</organism>
<evidence type="ECO:0000313" key="1">
    <source>
        <dbReference type="Proteomes" id="UP000887580"/>
    </source>
</evidence>
<proteinExistence type="predicted"/>
<evidence type="ECO:0000313" key="2">
    <source>
        <dbReference type="WBParaSite" id="PS1159_v2.g6800.t1"/>
    </source>
</evidence>
<dbReference type="WBParaSite" id="PS1159_v2.g6800.t1">
    <property type="protein sequence ID" value="PS1159_v2.g6800.t1"/>
    <property type="gene ID" value="PS1159_v2.g6800"/>
</dbReference>
<reference evidence="2" key="1">
    <citation type="submission" date="2022-11" db="UniProtKB">
        <authorList>
            <consortium name="WormBaseParasite"/>
        </authorList>
    </citation>
    <scope>IDENTIFICATION</scope>
</reference>
<protein>
    <submittedName>
        <fullName evidence="2">Uncharacterized protein</fullName>
    </submittedName>
</protein>
<dbReference type="Proteomes" id="UP000887580">
    <property type="component" value="Unplaced"/>
</dbReference>
<sequence>MALESSESVVDFVENIDAVKRLDKKLERKLNEIINSLNVLKGMIDDLKFSLDVKYFNTEVKHPTKHIFSSVKTFLENPTNFTRNQLIKKCNKHPPLDILEL</sequence>
<accession>A0AC35GMV9</accession>
<name>A0AC35GMV9_9BILA</name>